<dbReference type="InterPro" id="IPR000436">
    <property type="entry name" value="Sushi_SCR_CCP_dom"/>
</dbReference>
<dbReference type="Pfam" id="PF07699">
    <property type="entry name" value="Ephrin_rec_like"/>
    <property type="match status" value="3"/>
</dbReference>
<evidence type="ECO:0000256" key="5">
    <source>
        <dbReference type="SAM" id="MobiDB-lite"/>
    </source>
</evidence>
<feature type="domain" description="Sushi" evidence="9">
    <location>
        <begin position="49"/>
        <end position="108"/>
    </location>
</feature>
<dbReference type="PROSITE" id="PS01186">
    <property type="entry name" value="EGF_2"/>
    <property type="match status" value="2"/>
</dbReference>
<proteinExistence type="predicted"/>
<evidence type="ECO:0000256" key="4">
    <source>
        <dbReference type="PROSITE-ProRule" id="PRU00302"/>
    </source>
</evidence>
<dbReference type="PROSITE" id="PS50923">
    <property type="entry name" value="SUSHI"/>
    <property type="match status" value="3"/>
</dbReference>
<gene>
    <name evidence="10" type="ORF">KUTeg_021846</name>
</gene>
<reference evidence="10 11" key="1">
    <citation type="submission" date="2022-12" db="EMBL/GenBank/DDBJ databases">
        <title>Chromosome-level genome of Tegillarca granosa.</title>
        <authorList>
            <person name="Kim J."/>
        </authorList>
    </citation>
    <scope>NUCLEOTIDE SEQUENCE [LARGE SCALE GENOMIC DNA]</scope>
    <source>
        <strain evidence="10">Teg-2019</strain>
        <tissue evidence="10">Adductor muscle</tissue>
    </source>
</reference>
<dbReference type="InterPro" id="IPR000742">
    <property type="entry name" value="EGF"/>
</dbReference>
<keyword evidence="6" id="KW-0812">Transmembrane</keyword>
<dbReference type="InterPro" id="IPR035976">
    <property type="entry name" value="Sushi/SCR/CCP_sf"/>
</dbReference>
<dbReference type="InterPro" id="IPR001881">
    <property type="entry name" value="EGF-like_Ca-bd_dom"/>
</dbReference>
<dbReference type="SMART" id="SM01411">
    <property type="entry name" value="Ephrin_rec_like"/>
    <property type="match status" value="3"/>
</dbReference>
<dbReference type="SMART" id="SM00032">
    <property type="entry name" value="CCP"/>
    <property type="match status" value="4"/>
</dbReference>
<keyword evidence="2 3" id="KW-1015">Disulfide bond</keyword>
<dbReference type="SMART" id="SM00209">
    <property type="entry name" value="TSP1"/>
    <property type="match status" value="1"/>
</dbReference>
<feature type="disulfide bond" evidence="3">
    <location>
        <begin position="662"/>
        <end position="672"/>
    </location>
</feature>
<evidence type="ECO:0008006" key="12">
    <source>
        <dbReference type="Google" id="ProtNLM"/>
    </source>
</evidence>
<dbReference type="SMART" id="SM00181">
    <property type="entry name" value="EGF"/>
    <property type="match status" value="2"/>
</dbReference>
<feature type="domain" description="HYR" evidence="8">
    <location>
        <begin position="1"/>
        <end position="48"/>
    </location>
</feature>
<comment type="caution">
    <text evidence="10">The sequence shown here is derived from an EMBL/GenBank/DDBJ whole genome shotgun (WGS) entry which is preliminary data.</text>
</comment>
<dbReference type="InterPro" id="IPR009030">
    <property type="entry name" value="Growth_fac_rcpt_cys_sf"/>
</dbReference>
<evidence type="ECO:0000259" key="8">
    <source>
        <dbReference type="PROSITE" id="PS50825"/>
    </source>
</evidence>
<dbReference type="PROSITE" id="PS50026">
    <property type="entry name" value="EGF_3"/>
    <property type="match status" value="2"/>
</dbReference>
<keyword evidence="6" id="KW-1133">Transmembrane helix</keyword>
<keyword evidence="6" id="KW-0472">Membrane</keyword>
<dbReference type="Gene3D" id="2.10.25.10">
    <property type="entry name" value="Laminin"/>
    <property type="match status" value="2"/>
</dbReference>
<accession>A0ABQ9E9V7</accession>
<dbReference type="Gene3D" id="2.20.100.10">
    <property type="entry name" value="Thrombospondin type-1 (TSP1) repeat"/>
    <property type="match status" value="1"/>
</dbReference>
<dbReference type="InterPro" id="IPR000884">
    <property type="entry name" value="TSP1_rpt"/>
</dbReference>
<dbReference type="InterPro" id="IPR011641">
    <property type="entry name" value="Tyr-kin_ephrin_A/B_rcpt-like"/>
</dbReference>
<keyword evidence="11" id="KW-1185">Reference proteome</keyword>
<dbReference type="Gene3D" id="2.10.70.10">
    <property type="entry name" value="Complement Module, domain 1"/>
    <property type="match status" value="3"/>
</dbReference>
<dbReference type="PROSITE" id="PS50092">
    <property type="entry name" value="TSP1"/>
    <property type="match status" value="1"/>
</dbReference>
<dbReference type="InterPro" id="IPR000152">
    <property type="entry name" value="EGF-type_Asp/Asn_hydroxyl_site"/>
</dbReference>
<dbReference type="InterPro" id="IPR052071">
    <property type="entry name" value="SCUB_EGF-like_domain"/>
</dbReference>
<feature type="disulfide bond" evidence="3">
    <location>
        <begin position="721"/>
        <end position="730"/>
    </location>
</feature>
<name>A0ABQ9E9V7_TEGGR</name>
<evidence type="ECO:0000256" key="3">
    <source>
        <dbReference type="PROSITE-ProRule" id="PRU00076"/>
    </source>
</evidence>
<dbReference type="InterPro" id="IPR013320">
    <property type="entry name" value="ConA-like_dom_sf"/>
</dbReference>
<dbReference type="SUPFAM" id="SSF57184">
    <property type="entry name" value="Growth factor receptor domain"/>
    <property type="match status" value="2"/>
</dbReference>
<dbReference type="CDD" id="cd00054">
    <property type="entry name" value="EGF_CA"/>
    <property type="match status" value="2"/>
</dbReference>
<dbReference type="PANTHER" id="PTHR24046:SF5">
    <property type="entry name" value="EGF-LIKE DOMAIN-CONTAINING PROTEIN"/>
    <property type="match status" value="1"/>
</dbReference>
<dbReference type="PROSITE" id="PS00010">
    <property type="entry name" value="ASX_HYDROXYL"/>
    <property type="match status" value="1"/>
</dbReference>
<keyword evidence="1" id="KW-0677">Repeat</keyword>
<comment type="caution">
    <text evidence="3">Lacks conserved residue(s) required for the propagation of feature annotation.</text>
</comment>
<evidence type="ECO:0000313" key="10">
    <source>
        <dbReference type="EMBL" id="KAJ8300327.1"/>
    </source>
</evidence>
<feature type="disulfide bond" evidence="3">
    <location>
        <begin position="683"/>
        <end position="692"/>
    </location>
</feature>
<evidence type="ECO:0000313" key="11">
    <source>
        <dbReference type="Proteomes" id="UP001217089"/>
    </source>
</evidence>
<organism evidence="10 11">
    <name type="scientific">Tegillarca granosa</name>
    <name type="common">Malaysian cockle</name>
    <name type="synonym">Anadara granosa</name>
    <dbReference type="NCBI Taxonomy" id="220873"/>
    <lineage>
        <taxon>Eukaryota</taxon>
        <taxon>Metazoa</taxon>
        <taxon>Spiralia</taxon>
        <taxon>Lophotrochozoa</taxon>
        <taxon>Mollusca</taxon>
        <taxon>Bivalvia</taxon>
        <taxon>Autobranchia</taxon>
        <taxon>Pteriomorphia</taxon>
        <taxon>Arcoida</taxon>
        <taxon>Arcoidea</taxon>
        <taxon>Arcidae</taxon>
        <taxon>Tegillarca</taxon>
    </lineage>
</organism>
<evidence type="ECO:0000259" key="7">
    <source>
        <dbReference type="PROSITE" id="PS50026"/>
    </source>
</evidence>
<dbReference type="InterPro" id="IPR036383">
    <property type="entry name" value="TSP1_rpt_sf"/>
</dbReference>
<feature type="compositionally biased region" description="Polar residues" evidence="5">
    <location>
        <begin position="1082"/>
        <end position="1101"/>
    </location>
</feature>
<evidence type="ECO:0000256" key="2">
    <source>
        <dbReference type="ARBA" id="ARBA00023157"/>
    </source>
</evidence>
<dbReference type="CDD" id="cd00033">
    <property type="entry name" value="CCP"/>
    <property type="match status" value="2"/>
</dbReference>
<evidence type="ECO:0000256" key="1">
    <source>
        <dbReference type="ARBA" id="ARBA00022737"/>
    </source>
</evidence>
<dbReference type="SUPFAM" id="SSF49899">
    <property type="entry name" value="Concanavalin A-like lectins/glucanases"/>
    <property type="match status" value="1"/>
</dbReference>
<dbReference type="Pfam" id="PF00084">
    <property type="entry name" value="Sushi"/>
    <property type="match status" value="2"/>
</dbReference>
<dbReference type="PROSITE" id="PS00022">
    <property type="entry name" value="EGF_1"/>
    <property type="match status" value="2"/>
</dbReference>
<dbReference type="PROSITE" id="PS50825">
    <property type="entry name" value="HYR"/>
    <property type="match status" value="1"/>
</dbReference>
<feature type="region of interest" description="Disordered" evidence="5">
    <location>
        <begin position="1072"/>
        <end position="1101"/>
    </location>
</feature>
<feature type="compositionally biased region" description="Low complexity" evidence="5">
    <location>
        <begin position="1072"/>
        <end position="1081"/>
    </location>
</feature>
<feature type="transmembrane region" description="Helical" evidence="6">
    <location>
        <begin position="1160"/>
        <end position="1183"/>
    </location>
</feature>
<dbReference type="Gene3D" id="2.10.50.10">
    <property type="entry name" value="Tumor Necrosis Factor Receptor, subunit A, domain 2"/>
    <property type="match status" value="2"/>
</dbReference>
<dbReference type="SUPFAM" id="SSF57196">
    <property type="entry name" value="EGF/Laminin"/>
    <property type="match status" value="2"/>
</dbReference>
<protein>
    <recommendedName>
        <fullName evidence="12">Sushi, von Willebrand factor type A, EGF and pentraxin domain-containing protein 1</fullName>
    </recommendedName>
</protein>
<dbReference type="PANTHER" id="PTHR24046">
    <property type="entry name" value="SIGNAL PEPTIDE, CUB AND EGF-LIKE DOMAIN-CONTAINING"/>
    <property type="match status" value="1"/>
</dbReference>
<feature type="domain" description="Sushi" evidence="9">
    <location>
        <begin position="109"/>
        <end position="178"/>
    </location>
</feature>
<feature type="domain" description="EGF-like" evidence="7">
    <location>
        <begin position="658"/>
        <end position="693"/>
    </location>
</feature>
<sequence>MAGFCCANQETNLVPNSEFSQGVYSVIYSAFDSQGNKGVCIFSFEVEVITCTPVDWPRNGIKNCDKSGDIYGTTCTFQCNDGYELNGNAVVTCGQNGLYSGNAPSCEKLYCTQRFQDNFLLYTCPNNKFTYGSSCTLSCFGTYPLVGNSTIVCDKDENSYPTVGVWRHGSNTEPFCRRNSCPDLTPPLNGALACDTVGVNKFCQMLCNAQYDIPRTAQASEYYVCGDSGTWSMTSVPDCTQARRPNMMLLPGEIYYFTGDCNNADVVDQIKINFVKLMEQLTQTWTGICPSTGCTTSTVEVTCGAVSGRKKKDTYNMKFQLDLSDKHDITKRQTHQIVVKFNINMDWIFTNLSAADEFNHNDAEIIKFFNNVIQPLITSGNLTVENYTATSAVYGWTEMGCPTGQVPRYTTVTCAGCPIGTFFNSTRNDCQNCTVGTYQDEEFQVSCKPCPSGTMTEGVGAKNVSKCIDICDPGHYSYTGYEPCFPCPIGYYQPNEMSTSCLRCNDSHTTTILGSNSSSQCLDGDHIYELLHFRVSIDTRLNISRSTWIPLAITWDSTVGQLSVFKKGILDYSTTLSSLQSTPINNGSSLIFMSSSGTKAGWKIDGFVFHGTVLNSSNIDTLSKTCSPAQSGAIYTMEAFRLASASKIDLISPSLCSVVDHCDPNPCGQFSCLDRTTGYTCECNEGYTGINCQTPPDYCANNNCANGASCEAGTNNYTCLCIAGYNGIFCEHQIVNGSWSAWGPWSSECLPTCNIPTRNRTRICDNPPPDPDGAPCEGVDSLEEACPCQACPSFSTVKEEGNEYNCSSEDGYDICVVTCSAGLTFASNYDNVTYSCGQNTSYEWNVKPPKCLTQESPKRVGLTVRGKYSSFQCSYQEEARQNLTNKIISDSEIQCVKNNTCSVNVTISGCNSTTDVTDVIASIELYTQLQGGDNLNMASKIENDTESAGYTALKMAMEEMKLTHTQVDMMTPDTLFAINVEGNHLITSTYELTTEMICQPGAVSFQSVCVECPSGTYQSNLQCQYCGKGTYQPITKQTSCISCPTGYTTLFTGSKSPQDCFESNDTTTVSTTSISTQQQQTDATMTVHSTKSTTNPPSDTVTVTTQAGISNVTTMSQLTSSHSTTTNININRPGSGIHYPNNRPFVPTTTSNSNTSDQPALIGIVIVSVVAVLGFIGGGYLFLRVRKQIRMRYRDPRNARSPSVASLNMVRPDSSLNCRPGSAASISGIGFESSQPPYSTMPSVASNAVPPIRHMSENAFSKRPSKTHTDFFLSNDDIKMVKEFDQN</sequence>
<feature type="domain" description="Sushi" evidence="9">
    <location>
        <begin position="179"/>
        <end position="241"/>
    </location>
</feature>
<dbReference type="EMBL" id="JARBDR010000919">
    <property type="protein sequence ID" value="KAJ8300327.1"/>
    <property type="molecule type" value="Genomic_DNA"/>
</dbReference>
<dbReference type="InterPro" id="IPR003410">
    <property type="entry name" value="HYR_dom"/>
</dbReference>
<dbReference type="SUPFAM" id="SSF82895">
    <property type="entry name" value="TSP-1 type 1 repeat"/>
    <property type="match status" value="1"/>
</dbReference>
<evidence type="ECO:0000256" key="6">
    <source>
        <dbReference type="SAM" id="Phobius"/>
    </source>
</evidence>
<dbReference type="SMART" id="SM00179">
    <property type="entry name" value="EGF_CA"/>
    <property type="match status" value="2"/>
</dbReference>
<keyword evidence="3" id="KW-0245">EGF-like domain</keyword>
<evidence type="ECO:0000259" key="9">
    <source>
        <dbReference type="PROSITE" id="PS50923"/>
    </source>
</evidence>
<keyword evidence="4" id="KW-0768">Sushi</keyword>
<dbReference type="Proteomes" id="UP001217089">
    <property type="component" value="Unassembled WGS sequence"/>
</dbReference>
<dbReference type="SUPFAM" id="SSF57535">
    <property type="entry name" value="Complement control module/SCR domain"/>
    <property type="match status" value="3"/>
</dbReference>
<dbReference type="Gene3D" id="2.60.120.200">
    <property type="match status" value="1"/>
</dbReference>
<feature type="disulfide bond" evidence="4">
    <location>
        <begin position="79"/>
        <end position="106"/>
    </location>
</feature>
<feature type="domain" description="EGF-like" evidence="7">
    <location>
        <begin position="695"/>
        <end position="731"/>
    </location>
</feature>